<accession>A0A956LW45</accession>
<comment type="caution">
    <text evidence="6">The sequence shown here is derived from an EMBL/GenBank/DDBJ whole genome shotgun (WGS) entry which is preliminary data.</text>
</comment>
<dbReference type="Proteomes" id="UP000697710">
    <property type="component" value="Unassembled WGS sequence"/>
</dbReference>
<organism evidence="6 7">
    <name type="scientific">Eiseniibacteriota bacterium</name>
    <dbReference type="NCBI Taxonomy" id="2212470"/>
    <lineage>
        <taxon>Bacteria</taxon>
        <taxon>Candidatus Eiseniibacteriota</taxon>
    </lineage>
</organism>
<reference evidence="6" key="2">
    <citation type="journal article" date="2021" name="Microbiome">
        <title>Successional dynamics and alternative stable states in a saline activated sludge microbial community over 9 years.</title>
        <authorList>
            <person name="Wang Y."/>
            <person name="Ye J."/>
            <person name="Ju F."/>
            <person name="Liu L."/>
            <person name="Boyd J.A."/>
            <person name="Deng Y."/>
            <person name="Parks D.H."/>
            <person name="Jiang X."/>
            <person name="Yin X."/>
            <person name="Woodcroft B.J."/>
            <person name="Tyson G.W."/>
            <person name="Hugenholtz P."/>
            <person name="Polz M.F."/>
            <person name="Zhang T."/>
        </authorList>
    </citation>
    <scope>NUCLEOTIDE SEQUENCE</scope>
    <source>
        <strain evidence="6">HKST-UBA01</strain>
    </source>
</reference>
<evidence type="ECO:0000256" key="2">
    <source>
        <dbReference type="ARBA" id="ARBA00022801"/>
    </source>
</evidence>
<dbReference type="InterPro" id="IPR026575">
    <property type="entry name" value="GpdQ/CpdA-like"/>
</dbReference>
<dbReference type="Pfam" id="PF00149">
    <property type="entry name" value="Metallophos"/>
    <property type="match status" value="1"/>
</dbReference>
<evidence type="ECO:0000313" key="6">
    <source>
        <dbReference type="EMBL" id="MCA9726574.1"/>
    </source>
</evidence>
<protein>
    <submittedName>
        <fullName evidence="6">Phosphodiesterase</fullName>
    </submittedName>
</protein>
<dbReference type="EMBL" id="JAGQHR010000044">
    <property type="protein sequence ID" value="MCA9726574.1"/>
    <property type="molecule type" value="Genomic_DNA"/>
</dbReference>
<comment type="similarity">
    <text evidence="4">Belongs to the cyclic nucleotide phosphodiesterase class-III family.</text>
</comment>
<dbReference type="InterPro" id="IPR004843">
    <property type="entry name" value="Calcineurin-like_PHP"/>
</dbReference>
<dbReference type="GO" id="GO:0046872">
    <property type="term" value="F:metal ion binding"/>
    <property type="evidence" value="ECO:0007669"/>
    <property type="project" value="UniProtKB-KW"/>
</dbReference>
<evidence type="ECO:0000313" key="7">
    <source>
        <dbReference type="Proteomes" id="UP000697710"/>
    </source>
</evidence>
<dbReference type="GO" id="GO:0004112">
    <property type="term" value="F:cyclic-nucleotide phosphodiesterase activity"/>
    <property type="evidence" value="ECO:0007669"/>
    <property type="project" value="InterPro"/>
</dbReference>
<dbReference type="InterPro" id="IPR029052">
    <property type="entry name" value="Metallo-depent_PP-like"/>
</dbReference>
<keyword evidence="3" id="KW-0408">Iron</keyword>
<dbReference type="PANTHER" id="PTHR42988">
    <property type="entry name" value="PHOSPHOHYDROLASE"/>
    <property type="match status" value="1"/>
</dbReference>
<feature type="domain" description="Calcineurin-like phosphoesterase" evidence="5">
    <location>
        <begin position="5"/>
        <end position="205"/>
    </location>
</feature>
<dbReference type="AlphaFoldDB" id="A0A956LW45"/>
<dbReference type="InterPro" id="IPR050884">
    <property type="entry name" value="CNP_phosphodiesterase-III"/>
</dbReference>
<dbReference type="PANTHER" id="PTHR42988:SF2">
    <property type="entry name" value="CYCLIC NUCLEOTIDE PHOSPHODIESTERASE CBUA0032-RELATED"/>
    <property type="match status" value="1"/>
</dbReference>
<dbReference type="Gene3D" id="3.60.21.10">
    <property type="match status" value="1"/>
</dbReference>
<sequence>MSIARFVQISDTHVLTDPSNPPHGVDPNETLRQVVRRIAERPSVDFVVVTGDLIGDDRASSYAVLRALLSPLPGPVYVLAGNHDVRAALRAELGAPGPGRLAEQPRETRSDPYYYEFAHAGWRFLALDSQIPGEVSGRIDEAQMAWIAERCAIRPAPPTIVFVHHPPVPCGIGWLDPHRIENGPTLIAALREGNVRRVFFGHVHLPMTLSAGRLVCTSAPSTCYGFSDGRAGPVVIGPRPGLQVVELEGTEVRSHLEWV</sequence>
<keyword evidence="1" id="KW-0479">Metal-binding</keyword>
<name>A0A956LW45_UNCEI</name>
<reference evidence="6" key="1">
    <citation type="submission" date="2020-04" db="EMBL/GenBank/DDBJ databases">
        <authorList>
            <person name="Zhang T."/>
        </authorList>
    </citation>
    <scope>NUCLEOTIDE SEQUENCE</scope>
    <source>
        <strain evidence="6">HKST-UBA01</strain>
    </source>
</reference>
<gene>
    <name evidence="6" type="ORF">KC729_02760</name>
</gene>
<evidence type="ECO:0000256" key="4">
    <source>
        <dbReference type="ARBA" id="ARBA00025742"/>
    </source>
</evidence>
<keyword evidence="2" id="KW-0378">Hydrolase</keyword>
<dbReference type="SUPFAM" id="SSF56300">
    <property type="entry name" value="Metallo-dependent phosphatases"/>
    <property type="match status" value="1"/>
</dbReference>
<evidence type="ECO:0000256" key="1">
    <source>
        <dbReference type="ARBA" id="ARBA00022723"/>
    </source>
</evidence>
<evidence type="ECO:0000256" key="3">
    <source>
        <dbReference type="ARBA" id="ARBA00023004"/>
    </source>
</evidence>
<evidence type="ECO:0000259" key="5">
    <source>
        <dbReference type="Pfam" id="PF00149"/>
    </source>
</evidence>
<dbReference type="CDD" id="cd07402">
    <property type="entry name" value="MPP_GpdQ"/>
    <property type="match status" value="1"/>
</dbReference>
<proteinExistence type="inferred from homology"/>